<accession>A0A1S1Z0U1</accession>
<dbReference type="InterPro" id="IPR011042">
    <property type="entry name" value="6-blade_b-propeller_TolB-like"/>
</dbReference>
<comment type="caution">
    <text evidence="3">The sequence shown here is derived from an EMBL/GenBank/DDBJ whole genome shotgun (WGS) entry which is preliminary data.</text>
</comment>
<dbReference type="Proteomes" id="UP000179797">
    <property type="component" value="Unassembled WGS sequence"/>
</dbReference>
<keyword evidence="1" id="KW-0732">Signal</keyword>
<sequence length="370" mass="41832">MNSRRDFIKKSGIVLGGALSTPLYSFNILKGKKKEEEILGHGDYQYKLKRDWANISSVRNPLLNCHEMVMDSKGRLIMMGDHTDNNIIIFDKSGKLLDYWGTAYPGGHGLTLSQEGEDDFLYLTDSGWYLDRRGKMIHHNGRVTKTTVDGQVVFDIGHPQTIGIYQPGDHFCPTEVAVGPNGDIYVADGYGKDFIIQYDQHGKYIRHWGGHDNKDNDYNLFNAHGVTIDQRDPLNPLLCCSSRNESTYKWYTLDGKFVKKLKLTNMYMCRAVFDDQNLYAGVCWSSPTNAGGYDWTKHTGFVTILEGDKVVSNPGGTSPKYEDNGALAPSFQLEHKPIFHGHDVCIDEDKNLYVCQWNANKTAPLKLERV</sequence>
<dbReference type="Gene3D" id="2.120.10.30">
    <property type="entry name" value="TolB, C-terminal domain"/>
    <property type="match status" value="1"/>
</dbReference>
<dbReference type="AlphaFoldDB" id="A0A1S1Z0U1"/>
<evidence type="ECO:0000256" key="2">
    <source>
        <dbReference type="ARBA" id="ARBA00023180"/>
    </source>
</evidence>
<dbReference type="EMBL" id="JRYR02000001">
    <property type="protein sequence ID" value="OHX66803.1"/>
    <property type="molecule type" value="Genomic_DNA"/>
</dbReference>
<evidence type="ECO:0000256" key="1">
    <source>
        <dbReference type="ARBA" id="ARBA00022729"/>
    </source>
</evidence>
<dbReference type="GO" id="GO:0005576">
    <property type="term" value="C:extracellular region"/>
    <property type="evidence" value="ECO:0007669"/>
    <property type="project" value="TreeGrafter"/>
</dbReference>
<evidence type="ECO:0000313" key="4">
    <source>
        <dbReference type="Proteomes" id="UP000179797"/>
    </source>
</evidence>
<dbReference type="RefSeq" id="WP_052431974.1">
    <property type="nucleotide sequence ID" value="NZ_JRYR02000001.1"/>
</dbReference>
<proteinExistence type="predicted"/>
<gene>
    <name evidence="3" type="ORF">NH26_10765</name>
</gene>
<keyword evidence="4" id="KW-1185">Reference proteome</keyword>
<reference evidence="3 4" key="1">
    <citation type="journal article" date="2012" name="Int. J. Syst. Evol. Microbiol.">
        <title>Flammeovirga pacifica sp. nov., isolated from deep-sea sediment.</title>
        <authorList>
            <person name="Xu H."/>
            <person name="Fu Y."/>
            <person name="Yang N."/>
            <person name="Ding Z."/>
            <person name="Lai Q."/>
            <person name="Zeng R."/>
        </authorList>
    </citation>
    <scope>NUCLEOTIDE SEQUENCE [LARGE SCALE GENOMIC DNA]</scope>
    <source>
        <strain evidence="4">DSM 24597 / LMG 26175 / WPAGA1</strain>
    </source>
</reference>
<name>A0A1S1Z0U1_FLAPC</name>
<keyword evidence="2" id="KW-0325">Glycoprotein</keyword>
<dbReference type="OrthoDB" id="9799230at2"/>
<dbReference type="STRING" id="915059.NH26_10765"/>
<evidence type="ECO:0000313" key="3">
    <source>
        <dbReference type="EMBL" id="OHX66803.1"/>
    </source>
</evidence>
<dbReference type="SUPFAM" id="SSF101898">
    <property type="entry name" value="NHL repeat"/>
    <property type="match status" value="1"/>
</dbReference>
<organism evidence="3 4">
    <name type="scientific">Flammeovirga pacifica</name>
    <dbReference type="NCBI Taxonomy" id="915059"/>
    <lineage>
        <taxon>Bacteria</taxon>
        <taxon>Pseudomonadati</taxon>
        <taxon>Bacteroidota</taxon>
        <taxon>Cytophagia</taxon>
        <taxon>Cytophagales</taxon>
        <taxon>Flammeovirgaceae</taxon>
        <taxon>Flammeovirga</taxon>
    </lineage>
</organism>
<dbReference type="PANTHER" id="PTHR10680">
    <property type="entry name" value="PEPTIDYL-GLYCINE ALPHA-AMIDATING MONOOXYGENASE"/>
    <property type="match status" value="1"/>
</dbReference>
<dbReference type="PANTHER" id="PTHR10680:SF14">
    <property type="entry name" value="PEPTIDYL-GLYCINE ALPHA-AMIDATING MONOOXYGENASE"/>
    <property type="match status" value="1"/>
</dbReference>
<protein>
    <submittedName>
        <fullName evidence="3">6-bladed beta-propeller</fullName>
    </submittedName>
</protein>